<keyword evidence="4" id="KW-0732">Signal</keyword>
<feature type="domain" description="PPIase cyclophilin-type" evidence="5">
    <location>
        <begin position="19"/>
        <end position="181"/>
    </location>
</feature>
<dbReference type="InterPro" id="IPR029000">
    <property type="entry name" value="Cyclophilin-like_dom_sf"/>
</dbReference>
<dbReference type="OrthoDB" id="9807797at2"/>
<dbReference type="Gene3D" id="2.40.100.10">
    <property type="entry name" value="Cyclophilin-like"/>
    <property type="match status" value="1"/>
</dbReference>
<keyword evidence="3 4" id="KW-0413">Isomerase</keyword>
<sequence>MKKSLLTCLVLSALSLPSFATEVDIQTSLGNIRVDLNEQAAPNTVKNFLQYVDEGFYEGVIFHRVIRGFMVQGGGFTKDLGRKQTHKAIAYEGNNGLYNLRGTLAMARTSDPNSATSQFFINQVDNGFLNHGARGGAGYTVFGRVVSGMNVVDQIANVPTRTMGPYQNVPSTPITIEKITRVN</sequence>
<name>A0A4R6X663_9GAMM</name>
<dbReference type="SUPFAM" id="SSF50891">
    <property type="entry name" value="Cyclophilin-like"/>
    <property type="match status" value="1"/>
</dbReference>
<proteinExistence type="inferred from homology"/>
<reference evidence="6 7" key="1">
    <citation type="submission" date="2019-03" db="EMBL/GenBank/DDBJ databases">
        <title>Genomic Encyclopedia of Type Strains, Phase IV (KMG-IV): sequencing the most valuable type-strain genomes for metagenomic binning, comparative biology and taxonomic classification.</title>
        <authorList>
            <person name="Goeker M."/>
        </authorList>
    </citation>
    <scope>NUCLEOTIDE SEQUENCE [LARGE SCALE GENOMIC DNA]</scope>
    <source>
        <strain evidence="6 7">DSM 5604</strain>
    </source>
</reference>
<feature type="chain" id="PRO_5021044403" description="Peptidyl-prolyl cis-trans isomerase" evidence="4">
    <location>
        <begin position="21"/>
        <end position="183"/>
    </location>
</feature>
<dbReference type="PRINTS" id="PR00153">
    <property type="entry name" value="CSAPPISMRASE"/>
</dbReference>
<dbReference type="RefSeq" id="WP_133562659.1">
    <property type="nucleotide sequence ID" value="NZ_JAJGNH010000026.1"/>
</dbReference>
<evidence type="ECO:0000313" key="6">
    <source>
        <dbReference type="EMBL" id="TDR13369.1"/>
    </source>
</evidence>
<dbReference type="InterPro" id="IPR002130">
    <property type="entry name" value="Cyclophilin-type_PPIase_dom"/>
</dbReference>
<comment type="similarity">
    <text evidence="1 4">Belongs to the cyclophilin-type PPIase family.</text>
</comment>
<dbReference type="EMBL" id="SNZA01000003">
    <property type="protein sequence ID" value="TDR13369.1"/>
    <property type="molecule type" value="Genomic_DNA"/>
</dbReference>
<accession>A0A4R6X663</accession>
<comment type="function">
    <text evidence="4">PPIases accelerate the folding of proteins. It catalyzes the cis-trans isomerization of proline imidic peptide bonds in oligopeptides.</text>
</comment>
<comment type="catalytic activity">
    <reaction evidence="4">
        <text>[protein]-peptidylproline (omega=180) = [protein]-peptidylproline (omega=0)</text>
        <dbReference type="Rhea" id="RHEA:16237"/>
        <dbReference type="Rhea" id="RHEA-COMP:10747"/>
        <dbReference type="Rhea" id="RHEA-COMP:10748"/>
        <dbReference type="ChEBI" id="CHEBI:83833"/>
        <dbReference type="ChEBI" id="CHEBI:83834"/>
        <dbReference type="EC" id="5.2.1.8"/>
    </reaction>
</comment>
<comment type="caution">
    <text evidence="6">The sequence shown here is derived from an EMBL/GenBank/DDBJ whole genome shotgun (WGS) entry which is preliminary data.</text>
</comment>
<dbReference type="GO" id="GO:0003755">
    <property type="term" value="F:peptidyl-prolyl cis-trans isomerase activity"/>
    <property type="evidence" value="ECO:0007669"/>
    <property type="project" value="UniProtKB-UniRule"/>
</dbReference>
<gene>
    <name evidence="6" type="ORF">C8D85_2246</name>
</gene>
<evidence type="ECO:0000256" key="4">
    <source>
        <dbReference type="RuleBase" id="RU363019"/>
    </source>
</evidence>
<dbReference type="InterPro" id="IPR020892">
    <property type="entry name" value="Cyclophilin-type_PPIase_CS"/>
</dbReference>
<keyword evidence="2 4" id="KW-0697">Rotamase</keyword>
<evidence type="ECO:0000313" key="7">
    <source>
        <dbReference type="Proteomes" id="UP000295729"/>
    </source>
</evidence>
<dbReference type="CDD" id="cd01920">
    <property type="entry name" value="cyclophilin_EcCYP_like"/>
    <property type="match status" value="1"/>
</dbReference>
<feature type="signal peptide" evidence="4">
    <location>
        <begin position="1"/>
        <end position="20"/>
    </location>
</feature>
<evidence type="ECO:0000256" key="1">
    <source>
        <dbReference type="ARBA" id="ARBA00007365"/>
    </source>
</evidence>
<dbReference type="PANTHER" id="PTHR43246">
    <property type="entry name" value="PEPTIDYL-PROLYL CIS-TRANS ISOMERASE CYP38, CHLOROPLASTIC"/>
    <property type="match status" value="1"/>
</dbReference>
<organism evidence="6 7">
    <name type="scientific">Marinomonas communis</name>
    <dbReference type="NCBI Taxonomy" id="28254"/>
    <lineage>
        <taxon>Bacteria</taxon>
        <taxon>Pseudomonadati</taxon>
        <taxon>Pseudomonadota</taxon>
        <taxon>Gammaproteobacteria</taxon>
        <taxon>Oceanospirillales</taxon>
        <taxon>Oceanospirillaceae</taxon>
        <taxon>Marinomonas</taxon>
    </lineage>
</organism>
<protein>
    <recommendedName>
        <fullName evidence="4">Peptidyl-prolyl cis-trans isomerase</fullName>
        <shortName evidence="4">PPIase</shortName>
        <ecNumber evidence="4">5.2.1.8</ecNumber>
    </recommendedName>
</protein>
<dbReference type="PROSITE" id="PS50072">
    <property type="entry name" value="CSA_PPIASE_2"/>
    <property type="match status" value="1"/>
</dbReference>
<dbReference type="EC" id="5.2.1.8" evidence="4"/>
<evidence type="ECO:0000256" key="3">
    <source>
        <dbReference type="ARBA" id="ARBA00023235"/>
    </source>
</evidence>
<evidence type="ECO:0000259" key="5">
    <source>
        <dbReference type="PROSITE" id="PS50072"/>
    </source>
</evidence>
<dbReference type="AlphaFoldDB" id="A0A4R6X663"/>
<dbReference type="Pfam" id="PF00160">
    <property type="entry name" value="Pro_isomerase"/>
    <property type="match status" value="1"/>
</dbReference>
<keyword evidence="7" id="KW-1185">Reference proteome</keyword>
<dbReference type="Proteomes" id="UP000295729">
    <property type="component" value="Unassembled WGS sequence"/>
</dbReference>
<dbReference type="InterPro" id="IPR044665">
    <property type="entry name" value="E_coli_cyclophilin_A-like"/>
</dbReference>
<dbReference type="PROSITE" id="PS00170">
    <property type="entry name" value="CSA_PPIASE_1"/>
    <property type="match status" value="1"/>
</dbReference>
<evidence type="ECO:0000256" key="2">
    <source>
        <dbReference type="ARBA" id="ARBA00023110"/>
    </source>
</evidence>
<dbReference type="GO" id="GO:0006457">
    <property type="term" value="P:protein folding"/>
    <property type="evidence" value="ECO:0007669"/>
    <property type="project" value="InterPro"/>
</dbReference>